<proteinExistence type="inferred from homology"/>
<dbReference type="Gene3D" id="1.10.10.10">
    <property type="entry name" value="Winged helix-like DNA-binding domain superfamily/Winged helix DNA-binding domain"/>
    <property type="match status" value="1"/>
</dbReference>
<evidence type="ECO:0000256" key="4">
    <source>
        <dbReference type="ARBA" id="ARBA00022679"/>
    </source>
</evidence>
<dbReference type="InterPro" id="IPR050603">
    <property type="entry name" value="MYST_HAT"/>
</dbReference>
<accession>A2F1D2</accession>
<dbReference type="PROSITE" id="PS51726">
    <property type="entry name" value="MYST_HAT"/>
    <property type="match status" value="1"/>
</dbReference>
<dbReference type="GO" id="GO:0000785">
    <property type="term" value="C:chromatin"/>
    <property type="evidence" value="ECO:0000318"/>
    <property type="project" value="GO_Central"/>
</dbReference>
<comment type="subcellular location">
    <subcellularLocation>
        <location evidence="1 13">Nucleus</location>
    </subcellularLocation>
</comment>
<evidence type="ECO:0000313" key="18">
    <source>
        <dbReference type="Proteomes" id="UP000001542"/>
    </source>
</evidence>
<evidence type="ECO:0000256" key="13">
    <source>
        <dbReference type="RuleBase" id="RU361211"/>
    </source>
</evidence>
<name>A2F1D2_TRIV3</name>
<feature type="domain" description="MYST-type HAT" evidence="16">
    <location>
        <begin position="103"/>
        <end position="375"/>
    </location>
</feature>
<dbReference type="Gene3D" id="3.40.630.30">
    <property type="match status" value="1"/>
</dbReference>
<dbReference type="PANTHER" id="PTHR10615">
    <property type="entry name" value="HISTONE ACETYLTRANSFERASE"/>
    <property type="match status" value="1"/>
</dbReference>
<reference evidence="17" key="2">
    <citation type="journal article" date="2007" name="Science">
        <title>Draft genome sequence of the sexually transmitted pathogen Trichomonas vaginalis.</title>
        <authorList>
            <person name="Carlton J.M."/>
            <person name="Hirt R.P."/>
            <person name="Silva J.C."/>
            <person name="Delcher A.L."/>
            <person name="Schatz M."/>
            <person name="Zhao Q."/>
            <person name="Wortman J.R."/>
            <person name="Bidwell S.L."/>
            <person name="Alsmark U.C.M."/>
            <person name="Besteiro S."/>
            <person name="Sicheritz-Ponten T."/>
            <person name="Noel C.J."/>
            <person name="Dacks J.B."/>
            <person name="Foster P.G."/>
            <person name="Simillion C."/>
            <person name="Van de Peer Y."/>
            <person name="Miranda-Saavedra D."/>
            <person name="Barton G.J."/>
            <person name="Westrop G.D."/>
            <person name="Mueller S."/>
            <person name="Dessi D."/>
            <person name="Fiori P.L."/>
            <person name="Ren Q."/>
            <person name="Paulsen I."/>
            <person name="Zhang H."/>
            <person name="Bastida-Corcuera F.D."/>
            <person name="Simoes-Barbosa A."/>
            <person name="Brown M.T."/>
            <person name="Hayes R.D."/>
            <person name="Mukherjee M."/>
            <person name="Okumura C.Y."/>
            <person name="Schneider R."/>
            <person name="Smith A.J."/>
            <person name="Vanacova S."/>
            <person name="Villalvazo M."/>
            <person name="Haas B.J."/>
            <person name="Pertea M."/>
            <person name="Feldblyum T.V."/>
            <person name="Utterback T.R."/>
            <person name="Shu C.L."/>
            <person name="Osoegawa K."/>
            <person name="de Jong P.J."/>
            <person name="Hrdy I."/>
            <person name="Horvathova L."/>
            <person name="Zubacova Z."/>
            <person name="Dolezal P."/>
            <person name="Malik S.B."/>
            <person name="Logsdon J.M. Jr."/>
            <person name="Henze K."/>
            <person name="Gupta A."/>
            <person name="Wang C.C."/>
            <person name="Dunne R.L."/>
            <person name="Upcroft J.A."/>
            <person name="Upcroft P."/>
            <person name="White O."/>
            <person name="Salzberg S.L."/>
            <person name="Tang P."/>
            <person name="Chiu C.-H."/>
            <person name="Lee Y.-S."/>
            <person name="Embley T.M."/>
            <person name="Coombs G.H."/>
            <person name="Mottram J.C."/>
            <person name="Tachezy J."/>
            <person name="Fraser-Liggett C.M."/>
            <person name="Johnson P.J."/>
        </authorList>
    </citation>
    <scope>NUCLEOTIDE SEQUENCE [LARGE SCALE GENOMIC DNA]</scope>
    <source>
        <strain evidence="17">G3</strain>
    </source>
</reference>
<dbReference type="GO" id="GO:0003712">
    <property type="term" value="F:transcription coregulator activity"/>
    <property type="evidence" value="ECO:0000318"/>
    <property type="project" value="GO_Central"/>
</dbReference>
<dbReference type="GO" id="GO:0005634">
    <property type="term" value="C:nucleus"/>
    <property type="evidence" value="ECO:0000318"/>
    <property type="project" value="GO_Central"/>
</dbReference>
<dbReference type="EMBL" id="DS113572">
    <property type="protein sequence ID" value="EAY01296.1"/>
    <property type="molecule type" value="Genomic_DNA"/>
</dbReference>
<dbReference type="InterPro" id="IPR040706">
    <property type="entry name" value="Zf-MYST"/>
</dbReference>
<reference evidence="17" key="1">
    <citation type="submission" date="2006-10" db="EMBL/GenBank/DDBJ databases">
        <authorList>
            <person name="Amadeo P."/>
            <person name="Zhao Q."/>
            <person name="Wortman J."/>
            <person name="Fraser-Liggett C."/>
            <person name="Carlton J."/>
        </authorList>
    </citation>
    <scope>NUCLEOTIDE SEQUENCE</scope>
    <source>
        <strain evidence="17">G3</strain>
    </source>
</reference>
<evidence type="ECO:0000256" key="2">
    <source>
        <dbReference type="ARBA" id="ARBA00010107"/>
    </source>
</evidence>
<dbReference type="VEuPathDB" id="TrichDB:TVAGG3_0075560"/>
<dbReference type="Pfam" id="PF17772">
    <property type="entry name" value="zf-MYST"/>
    <property type="match status" value="1"/>
</dbReference>
<dbReference type="eggNOG" id="KOG2747">
    <property type="taxonomic scope" value="Eukaryota"/>
</dbReference>
<feature type="active site" description="Proton donor/acceptor" evidence="11">
    <location>
        <position position="278"/>
    </location>
</feature>
<evidence type="ECO:0000259" key="16">
    <source>
        <dbReference type="PROSITE" id="PS51726"/>
    </source>
</evidence>
<dbReference type="GO" id="GO:0004402">
    <property type="term" value="F:histone acetyltransferase activity"/>
    <property type="evidence" value="ECO:0000318"/>
    <property type="project" value="GO_Central"/>
</dbReference>
<gene>
    <name evidence="17" type="ORF">TVAG_395430</name>
</gene>
<dbReference type="InterPro" id="IPR016181">
    <property type="entry name" value="Acyl_CoA_acyltransferase"/>
</dbReference>
<dbReference type="Gene3D" id="2.30.30.140">
    <property type="match status" value="1"/>
</dbReference>
<evidence type="ECO:0000256" key="8">
    <source>
        <dbReference type="ARBA" id="ARBA00022853"/>
    </source>
</evidence>
<evidence type="ECO:0000313" key="17">
    <source>
        <dbReference type="EMBL" id="EAY01296.1"/>
    </source>
</evidence>
<evidence type="ECO:0000256" key="7">
    <source>
        <dbReference type="ARBA" id="ARBA00022833"/>
    </source>
</evidence>
<dbReference type="CDD" id="cd04301">
    <property type="entry name" value="NAT_SF"/>
    <property type="match status" value="1"/>
</dbReference>
<evidence type="ECO:0000256" key="12">
    <source>
        <dbReference type="PROSITE-ProRule" id="PRU00042"/>
    </source>
</evidence>
<evidence type="ECO:0000256" key="1">
    <source>
        <dbReference type="ARBA" id="ARBA00004123"/>
    </source>
</evidence>
<dbReference type="STRING" id="5722.A2F1D2"/>
<dbReference type="SMR" id="A2F1D2"/>
<feature type="domain" description="N-acetyltransferase" evidence="15">
    <location>
        <begin position="177"/>
        <end position="327"/>
    </location>
</feature>
<organism evidence="17 18">
    <name type="scientific">Trichomonas vaginalis (strain ATCC PRA-98 / G3)</name>
    <dbReference type="NCBI Taxonomy" id="412133"/>
    <lineage>
        <taxon>Eukaryota</taxon>
        <taxon>Metamonada</taxon>
        <taxon>Parabasalia</taxon>
        <taxon>Trichomonadida</taxon>
        <taxon>Trichomonadidae</taxon>
        <taxon>Trichomonas</taxon>
    </lineage>
</organism>
<dbReference type="EC" id="2.3.1.48" evidence="3 13"/>
<dbReference type="OrthoDB" id="787137at2759"/>
<dbReference type="AlphaFoldDB" id="A2F1D2"/>
<dbReference type="RefSeq" id="XP_001330164.1">
    <property type="nucleotide sequence ID" value="XM_001330129.1"/>
</dbReference>
<dbReference type="FunCoup" id="A2F1D2">
    <property type="interactions" value="782"/>
</dbReference>
<dbReference type="FunFam" id="1.10.10.10:FF:000476">
    <property type="entry name" value="Histone acetyltransferase"/>
    <property type="match status" value="1"/>
</dbReference>
<feature type="domain" description="C2H2-type" evidence="14">
    <location>
        <begin position="136"/>
        <end position="163"/>
    </location>
</feature>
<evidence type="ECO:0000256" key="3">
    <source>
        <dbReference type="ARBA" id="ARBA00013184"/>
    </source>
</evidence>
<dbReference type="SUPFAM" id="SSF55729">
    <property type="entry name" value="Acyl-CoA N-acyltransferases (Nat)"/>
    <property type="match status" value="1"/>
</dbReference>
<dbReference type="Proteomes" id="UP000001542">
    <property type="component" value="Unassembled WGS sequence"/>
</dbReference>
<keyword evidence="6 12" id="KW-0863">Zinc-finger</keyword>
<dbReference type="GO" id="GO:0003682">
    <property type="term" value="F:chromatin binding"/>
    <property type="evidence" value="ECO:0000318"/>
    <property type="project" value="GO_Central"/>
</dbReference>
<protein>
    <recommendedName>
        <fullName evidence="3 13">Histone acetyltransferase</fullName>
        <ecNumber evidence="3 13">2.3.1.48</ecNumber>
    </recommendedName>
</protein>
<keyword evidence="5" id="KW-0479">Metal-binding</keyword>
<keyword evidence="7" id="KW-0862">Zinc</keyword>
<dbReference type="InterPro" id="IPR002717">
    <property type="entry name" value="HAT_MYST-type"/>
</dbReference>
<dbReference type="PANTHER" id="PTHR10615:SF161">
    <property type="entry name" value="HISTONE ACETYLTRANSFERASE KAT7"/>
    <property type="match status" value="1"/>
</dbReference>
<comment type="catalytic activity">
    <reaction evidence="13">
        <text>L-lysyl-[protein] + acetyl-CoA = N(6)-acetyl-L-lysyl-[protein] + CoA + H(+)</text>
        <dbReference type="Rhea" id="RHEA:45948"/>
        <dbReference type="Rhea" id="RHEA-COMP:9752"/>
        <dbReference type="Rhea" id="RHEA-COMP:10731"/>
        <dbReference type="ChEBI" id="CHEBI:15378"/>
        <dbReference type="ChEBI" id="CHEBI:29969"/>
        <dbReference type="ChEBI" id="CHEBI:57287"/>
        <dbReference type="ChEBI" id="CHEBI:57288"/>
        <dbReference type="ChEBI" id="CHEBI:61930"/>
        <dbReference type="EC" id="2.3.1.48"/>
    </reaction>
</comment>
<dbReference type="InterPro" id="IPR013087">
    <property type="entry name" value="Znf_C2H2_type"/>
</dbReference>
<dbReference type="InterPro" id="IPR016197">
    <property type="entry name" value="Chromo-like_dom_sf"/>
</dbReference>
<dbReference type="Pfam" id="PF01853">
    <property type="entry name" value="MOZ_SAS"/>
    <property type="match status" value="1"/>
</dbReference>
<keyword evidence="4" id="KW-0808">Transferase</keyword>
<dbReference type="InParanoid" id="A2F1D2"/>
<dbReference type="PROSITE" id="PS50157">
    <property type="entry name" value="ZINC_FINGER_C2H2_2"/>
    <property type="match status" value="1"/>
</dbReference>
<evidence type="ECO:0000256" key="9">
    <source>
        <dbReference type="ARBA" id="ARBA00022990"/>
    </source>
</evidence>
<dbReference type="Gene3D" id="3.30.60.60">
    <property type="entry name" value="N-acetyl transferase-like"/>
    <property type="match status" value="1"/>
</dbReference>
<evidence type="ECO:0000259" key="15">
    <source>
        <dbReference type="PROSITE" id="PS51186"/>
    </source>
</evidence>
<evidence type="ECO:0000256" key="6">
    <source>
        <dbReference type="ARBA" id="ARBA00022771"/>
    </source>
</evidence>
<keyword evidence="18" id="KW-1185">Reference proteome</keyword>
<dbReference type="SUPFAM" id="SSF54160">
    <property type="entry name" value="Chromo domain-like"/>
    <property type="match status" value="1"/>
</dbReference>
<dbReference type="InterPro" id="IPR000182">
    <property type="entry name" value="GNAT_dom"/>
</dbReference>
<keyword evidence="8" id="KW-0156">Chromatin regulator</keyword>
<dbReference type="KEGG" id="tva:4759122"/>
<dbReference type="VEuPathDB" id="TrichDB:TVAG_395430"/>
<comment type="similarity">
    <text evidence="2 13">Belongs to the MYST (SAS/MOZ) family.</text>
</comment>
<dbReference type="GO" id="GO:0008270">
    <property type="term" value="F:zinc ion binding"/>
    <property type="evidence" value="ECO:0007669"/>
    <property type="project" value="UniProtKB-KW"/>
</dbReference>
<dbReference type="PROSITE" id="PS51186">
    <property type="entry name" value="GNAT"/>
    <property type="match status" value="1"/>
</dbReference>
<evidence type="ECO:0000256" key="10">
    <source>
        <dbReference type="ARBA" id="ARBA00023242"/>
    </source>
</evidence>
<keyword evidence="10 13" id="KW-0539">Nucleus</keyword>
<dbReference type="GO" id="GO:0006357">
    <property type="term" value="P:regulation of transcription by RNA polymerase II"/>
    <property type="evidence" value="ECO:0000318"/>
    <property type="project" value="GO_Central"/>
</dbReference>
<evidence type="ECO:0000256" key="11">
    <source>
        <dbReference type="PIRSR" id="PIRSR602717-51"/>
    </source>
</evidence>
<evidence type="ECO:0000259" key="14">
    <source>
        <dbReference type="PROSITE" id="PS50157"/>
    </source>
</evidence>
<evidence type="ECO:0000256" key="5">
    <source>
        <dbReference type="ARBA" id="ARBA00022723"/>
    </source>
</evidence>
<sequence length="380" mass="44570">MSEQFHEKEKVLAYHEGTHEYLKAVIVGIDEEKKMAYVHYHLLDKREERWINLNLIRKRKASRYAEGVEPPSINISSDQSDYSDDDYRSLFEINFSKRHRERQTIRNINKIIYGTTEINTWYFSPYPKQFYQDTIYICDHCASYFLTKEDLEQHIQENSEINPPGKEIYRKDNISIFEISGFSNKFTCQSLALLCKLFLYQKTIIYDIEGFIFYVLCEADETGAHIAAFFSRERESYAGNILSCIVTLPPYQKKGYGTQLISLAYEIARRSKRCGPPEHPLSHLGRLAFIRYWSNIMVITLYENKGKINDIKDIVVRTGIDMRDVIEALKSLNLIVSQDGETFVVPDWNTIEKSYTLIKQKGFDIIDTKMLIWDPTEEDI</sequence>
<keyword evidence="9" id="KW-0007">Acetylation</keyword>
<dbReference type="InterPro" id="IPR036388">
    <property type="entry name" value="WH-like_DNA-bd_sf"/>
</dbReference>